<evidence type="ECO:0000313" key="3">
    <source>
        <dbReference type="Proteomes" id="UP000301309"/>
    </source>
</evidence>
<dbReference type="Pfam" id="PF00903">
    <property type="entry name" value="Glyoxalase"/>
    <property type="match status" value="1"/>
</dbReference>
<dbReference type="EMBL" id="BJHW01000001">
    <property type="protein sequence ID" value="GDY51828.1"/>
    <property type="molecule type" value="Genomic_DNA"/>
</dbReference>
<evidence type="ECO:0000259" key="1">
    <source>
        <dbReference type="PROSITE" id="PS51819"/>
    </source>
</evidence>
<keyword evidence="3" id="KW-1185">Reference proteome</keyword>
<evidence type="ECO:0000313" key="2">
    <source>
        <dbReference type="EMBL" id="GDY51828.1"/>
    </source>
</evidence>
<protein>
    <recommendedName>
        <fullName evidence="1">VOC domain-containing protein</fullName>
    </recommendedName>
</protein>
<organism evidence="2 3">
    <name type="scientific">Streptomyces violaceusniger</name>
    <dbReference type="NCBI Taxonomy" id="68280"/>
    <lineage>
        <taxon>Bacteria</taxon>
        <taxon>Bacillati</taxon>
        <taxon>Actinomycetota</taxon>
        <taxon>Actinomycetes</taxon>
        <taxon>Kitasatosporales</taxon>
        <taxon>Streptomycetaceae</taxon>
        <taxon>Streptomyces</taxon>
        <taxon>Streptomyces violaceusniger group</taxon>
    </lineage>
</organism>
<dbReference type="Gene3D" id="3.10.180.10">
    <property type="entry name" value="2,3-Dihydroxybiphenyl 1,2-Dioxygenase, domain 1"/>
    <property type="match status" value="1"/>
</dbReference>
<comment type="caution">
    <text evidence="2">The sequence shown here is derived from an EMBL/GenBank/DDBJ whole genome shotgun (WGS) entry which is preliminary data.</text>
</comment>
<dbReference type="CDD" id="cd06587">
    <property type="entry name" value="VOC"/>
    <property type="match status" value="1"/>
</dbReference>
<name>A0A4D4KZS1_STRVO</name>
<dbReference type="AlphaFoldDB" id="A0A4D4KZS1"/>
<dbReference type="PROSITE" id="PS51819">
    <property type="entry name" value="VOC"/>
    <property type="match status" value="1"/>
</dbReference>
<accession>A0A4D4KZS1</accession>
<dbReference type="Proteomes" id="UP000301309">
    <property type="component" value="Unassembled WGS sequence"/>
</dbReference>
<dbReference type="SUPFAM" id="SSF54593">
    <property type="entry name" value="Glyoxalase/Bleomycin resistance protein/Dihydroxybiphenyl dioxygenase"/>
    <property type="match status" value="1"/>
</dbReference>
<sequence>MPITDIAVITHDLPRAISFYTEKLGLTLAHRMEGFADFRGLGIALAVWEADHLRATTGIPASTGGHGPAAMIAVRLGAPSEVDQRFDELRRTGVEFHAPPKDYPWNARCVYFIGPDSELWELYAWYDGGEPGAVDTGDRPTSEPL</sequence>
<reference evidence="2 3" key="1">
    <citation type="journal article" date="2020" name="Int. J. Syst. Evol. Microbiol.">
        <title>Reclassification of Streptomyces castelarensis and Streptomyces sporoclivatus as later heterotypic synonyms of Streptomyces antimycoticus.</title>
        <authorList>
            <person name="Komaki H."/>
            <person name="Tamura T."/>
        </authorList>
    </citation>
    <scope>NUCLEOTIDE SEQUENCE [LARGE SCALE GENOMIC DNA]</scope>
    <source>
        <strain evidence="2 3">NBRC 13459</strain>
    </source>
</reference>
<feature type="domain" description="VOC" evidence="1">
    <location>
        <begin position="2"/>
        <end position="125"/>
    </location>
</feature>
<dbReference type="InterPro" id="IPR037523">
    <property type="entry name" value="VOC_core"/>
</dbReference>
<dbReference type="InterPro" id="IPR029068">
    <property type="entry name" value="Glyas_Bleomycin-R_OHBP_Dase"/>
</dbReference>
<dbReference type="InterPro" id="IPR004360">
    <property type="entry name" value="Glyas_Fos-R_dOase_dom"/>
</dbReference>
<gene>
    <name evidence="2" type="ORF">SVIO_024510</name>
</gene>
<proteinExistence type="predicted"/>